<dbReference type="Proteomes" id="UP000054632">
    <property type="component" value="Unassembled WGS sequence"/>
</dbReference>
<sequence length="82" mass="9082">MKEKNALGTAIAPVLRGEKSRPIKTPSNCVKEFPSPLTNLCVFSAIAYSITNFTMSLGNANFTNLFFLTCCTLIESEKFQRD</sequence>
<dbReference type="EMBL" id="JYDR01000029">
    <property type="protein sequence ID" value="KRY74061.1"/>
    <property type="molecule type" value="Genomic_DNA"/>
</dbReference>
<organism evidence="1 2">
    <name type="scientific">Trichinella pseudospiralis</name>
    <name type="common">Parasitic roundworm</name>
    <dbReference type="NCBI Taxonomy" id="6337"/>
    <lineage>
        <taxon>Eukaryota</taxon>
        <taxon>Metazoa</taxon>
        <taxon>Ecdysozoa</taxon>
        <taxon>Nematoda</taxon>
        <taxon>Enoplea</taxon>
        <taxon>Dorylaimia</taxon>
        <taxon>Trichinellida</taxon>
        <taxon>Trichinellidae</taxon>
        <taxon>Trichinella</taxon>
    </lineage>
</organism>
<reference evidence="1 2" key="1">
    <citation type="submission" date="2015-01" db="EMBL/GenBank/DDBJ databases">
        <title>Evolution of Trichinella species and genotypes.</title>
        <authorList>
            <person name="Korhonen P.K."/>
            <person name="Edoardo P."/>
            <person name="Giuseppe L.R."/>
            <person name="Gasser R.B."/>
        </authorList>
    </citation>
    <scope>NUCLEOTIDE SEQUENCE [LARGE SCALE GENOMIC DNA]</scope>
    <source>
        <strain evidence="1">ISS13</strain>
    </source>
</reference>
<comment type="caution">
    <text evidence="1">The sequence shown here is derived from an EMBL/GenBank/DDBJ whole genome shotgun (WGS) entry which is preliminary data.</text>
</comment>
<accession>A0A0V1EJU6</accession>
<protein>
    <submittedName>
        <fullName evidence="1">Uncharacterized protein</fullName>
    </submittedName>
</protein>
<gene>
    <name evidence="1" type="ORF">T4A_14062</name>
</gene>
<evidence type="ECO:0000313" key="2">
    <source>
        <dbReference type="Proteomes" id="UP000054632"/>
    </source>
</evidence>
<evidence type="ECO:0000313" key="1">
    <source>
        <dbReference type="EMBL" id="KRY74061.1"/>
    </source>
</evidence>
<dbReference type="AlphaFoldDB" id="A0A0V1EJU6"/>
<proteinExistence type="predicted"/>
<name>A0A0V1EJU6_TRIPS</name>